<dbReference type="EMBL" id="JBEWSZ010000002">
    <property type="protein sequence ID" value="MET2830872.1"/>
    <property type="molecule type" value="Genomic_DNA"/>
</dbReference>
<gene>
    <name evidence="1" type="ORF">ABVQ20_28170</name>
</gene>
<evidence type="ECO:0000313" key="1">
    <source>
        <dbReference type="EMBL" id="MET2830872.1"/>
    </source>
</evidence>
<keyword evidence="2" id="KW-1185">Reference proteome</keyword>
<proteinExistence type="predicted"/>
<comment type="caution">
    <text evidence="1">The sequence shown here is derived from an EMBL/GenBank/DDBJ whole genome shotgun (WGS) entry which is preliminary data.</text>
</comment>
<name>A0ABV2DLM3_9HYPH</name>
<dbReference type="RefSeq" id="WP_354462939.1">
    <property type="nucleotide sequence ID" value="NZ_JBEWSZ010000002.1"/>
</dbReference>
<accession>A0ABV2DLM3</accession>
<organism evidence="1 2">
    <name type="scientific">Mesorhizobium shangrilense</name>
    <dbReference type="NCBI Taxonomy" id="460060"/>
    <lineage>
        <taxon>Bacteria</taxon>
        <taxon>Pseudomonadati</taxon>
        <taxon>Pseudomonadota</taxon>
        <taxon>Alphaproteobacteria</taxon>
        <taxon>Hyphomicrobiales</taxon>
        <taxon>Phyllobacteriaceae</taxon>
        <taxon>Mesorhizobium</taxon>
    </lineage>
</organism>
<protein>
    <submittedName>
        <fullName evidence="1">Uncharacterized protein</fullName>
    </submittedName>
</protein>
<reference evidence="1 2" key="1">
    <citation type="submission" date="2024-06" db="EMBL/GenBank/DDBJ databases">
        <authorList>
            <person name="Kim D.-U."/>
        </authorList>
    </citation>
    <scope>NUCLEOTIDE SEQUENCE [LARGE SCALE GENOMIC DNA]</scope>
    <source>
        <strain evidence="1 2">KACC15460</strain>
    </source>
</reference>
<sequence>MFRAVSVAIIAGVIGLGAIGMADAKGGHSTKAASPCTPDYKRLCSKTPVGQAASCLKKHIGELSPACKAKYSK</sequence>
<evidence type="ECO:0000313" key="2">
    <source>
        <dbReference type="Proteomes" id="UP001548832"/>
    </source>
</evidence>
<dbReference type="Proteomes" id="UP001548832">
    <property type="component" value="Unassembled WGS sequence"/>
</dbReference>